<sequence length="470" mass="52575">MPHAPRLLIIGLDCAEPSLMFEHWLADLPTISRLIAQGSYGRLESCVPAITVPAWSCMMSGRDPGELGIYGFRNRADRSYQRMVVADGRAVRVPRLWDILGEAGWQVATLGVPGTYPPYPVNGALVSCFLTPSTELEYTYPAALAGKIATWVDDYLLDVPDFRSEDKERILRDIYKMCDQHFTVAEQLLVENEPDMLMMVDMGVDRIHHALWKYMDPQHPHYTEHPRLSDAIHAYYQHVDGRIAQLLQHCSEETAVLVVSDHGARPLMGGVRINEWLQQQGYLSLRQVPESPMPLDHSAIDWQQTRAWSAGGYYGRIFMNVRGREPAGIISPAAYERERTALAEHLRSMLGPDQQPLGNRVFVPQQLYRNVRGIAPDLVVYFGDLAWRALGTVGGGELYSTENDTGPDDANHAQHGLFIFHDPQHPDHGQEITNASIYDILPTLLARYGLQPPAGLSGKTLPLAALSRPV</sequence>
<dbReference type="GO" id="GO:0016787">
    <property type="term" value="F:hydrolase activity"/>
    <property type="evidence" value="ECO:0007669"/>
    <property type="project" value="UniProtKB-ARBA"/>
</dbReference>
<comment type="caution">
    <text evidence="1">The sequence shown here is derived from an EMBL/GenBank/DDBJ whole genome shotgun (WGS) entry which is preliminary data.</text>
</comment>
<dbReference type="PANTHER" id="PTHR10151:SF120">
    <property type="entry name" value="BIS(5'-ADENOSYL)-TRIPHOSPHATASE"/>
    <property type="match status" value="1"/>
</dbReference>
<dbReference type="Gene3D" id="3.40.720.10">
    <property type="entry name" value="Alkaline Phosphatase, subunit A"/>
    <property type="match status" value="2"/>
</dbReference>
<organism evidence="1 2">
    <name type="scientific">Dictyobacter alpinus</name>
    <dbReference type="NCBI Taxonomy" id="2014873"/>
    <lineage>
        <taxon>Bacteria</taxon>
        <taxon>Bacillati</taxon>
        <taxon>Chloroflexota</taxon>
        <taxon>Ktedonobacteria</taxon>
        <taxon>Ktedonobacterales</taxon>
        <taxon>Dictyobacteraceae</taxon>
        <taxon>Dictyobacter</taxon>
    </lineage>
</organism>
<protein>
    <submittedName>
        <fullName evidence="1">Phosphodiesterase</fullName>
    </submittedName>
</protein>
<accession>A0A402B3M9</accession>
<dbReference type="Pfam" id="PF01663">
    <property type="entry name" value="Phosphodiest"/>
    <property type="match status" value="1"/>
</dbReference>
<keyword evidence="2" id="KW-1185">Reference proteome</keyword>
<name>A0A402B3M9_9CHLR</name>
<evidence type="ECO:0000313" key="1">
    <source>
        <dbReference type="EMBL" id="GCE25955.1"/>
    </source>
</evidence>
<dbReference type="SUPFAM" id="SSF53649">
    <property type="entry name" value="Alkaline phosphatase-like"/>
    <property type="match status" value="1"/>
</dbReference>
<dbReference type="InterPro" id="IPR002591">
    <property type="entry name" value="Phosphodiest/P_Trfase"/>
</dbReference>
<dbReference type="Proteomes" id="UP000287171">
    <property type="component" value="Unassembled WGS sequence"/>
</dbReference>
<dbReference type="PANTHER" id="PTHR10151">
    <property type="entry name" value="ECTONUCLEOTIDE PYROPHOSPHATASE/PHOSPHODIESTERASE"/>
    <property type="match status" value="1"/>
</dbReference>
<dbReference type="RefSeq" id="WP_126626478.1">
    <property type="nucleotide sequence ID" value="NZ_BIFT01000001.1"/>
</dbReference>
<reference evidence="2" key="1">
    <citation type="submission" date="2018-12" db="EMBL/GenBank/DDBJ databases">
        <title>Tengunoibacter tsumagoiensis gen. nov., sp. nov., Dictyobacter kobayashii sp. nov., D. alpinus sp. nov., and D. joshuensis sp. nov. and description of Dictyobacteraceae fam. nov. within the order Ktedonobacterales isolated from Tengu-no-mugimeshi.</title>
        <authorList>
            <person name="Wang C.M."/>
            <person name="Zheng Y."/>
            <person name="Sakai Y."/>
            <person name="Toyoda A."/>
            <person name="Minakuchi Y."/>
            <person name="Abe K."/>
            <person name="Yokota A."/>
            <person name="Yabe S."/>
        </authorList>
    </citation>
    <scope>NUCLEOTIDE SEQUENCE [LARGE SCALE GENOMIC DNA]</scope>
    <source>
        <strain evidence="2">Uno16</strain>
    </source>
</reference>
<dbReference type="EMBL" id="BIFT01000001">
    <property type="protein sequence ID" value="GCE25955.1"/>
    <property type="molecule type" value="Genomic_DNA"/>
</dbReference>
<dbReference type="OrthoDB" id="9779418at2"/>
<proteinExistence type="predicted"/>
<evidence type="ECO:0000313" key="2">
    <source>
        <dbReference type="Proteomes" id="UP000287171"/>
    </source>
</evidence>
<gene>
    <name evidence="1" type="ORF">KDA_14390</name>
</gene>
<dbReference type="InterPro" id="IPR017850">
    <property type="entry name" value="Alkaline_phosphatase_core_sf"/>
</dbReference>
<dbReference type="AlphaFoldDB" id="A0A402B3M9"/>